<feature type="non-terminal residue" evidence="1">
    <location>
        <position position="1"/>
    </location>
</feature>
<dbReference type="AlphaFoldDB" id="X1LP02"/>
<name>X1LP02_9ZZZZ</name>
<dbReference type="EMBL" id="BARV01015903">
    <property type="protein sequence ID" value="GAI20833.1"/>
    <property type="molecule type" value="Genomic_DNA"/>
</dbReference>
<comment type="caution">
    <text evidence="1">The sequence shown here is derived from an EMBL/GenBank/DDBJ whole genome shotgun (WGS) entry which is preliminary data.</text>
</comment>
<sequence length="79" mass="9413">DASGELKEFTTTLDNEKVRQEEEIDKAAQVQTTYRDKQKVYEQLDRVELWYLTELVKEHQMLAEKYDLLPRETDIIHGV</sequence>
<gene>
    <name evidence="1" type="ORF">S06H3_27416</name>
</gene>
<proteinExistence type="predicted"/>
<protein>
    <submittedName>
        <fullName evidence="1">Uncharacterized protein</fullName>
    </submittedName>
</protein>
<reference evidence="1" key="1">
    <citation type="journal article" date="2014" name="Front. Microbiol.">
        <title>High frequency of phylogenetically diverse reductive dehalogenase-homologous genes in deep subseafloor sedimentary metagenomes.</title>
        <authorList>
            <person name="Kawai M."/>
            <person name="Futagami T."/>
            <person name="Toyoda A."/>
            <person name="Takaki Y."/>
            <person name="Nishi S."/>
            <person name="Hori S."/>
            <person name="Arai W."/>
            <person name="Tsubouchi T."/>
            <person name="Morono Y."/>
            <person name="Uchiyama I."/>
            <person name="Ito T."/>
            <person name="Fujiyama A."/>
            <person name="Inagaki F."/>
            <person name="Takami H."/>
        </authorList>
    </citation>
    <scope>NUCLEOTIDE SEQUENCE</scope>
    <source>
        <strain evidence="1">Expedition CK06-06</strain>
    </source>
</reference>
<evidence type="ECO:0000313" key="1">
    <source>
        <dbReference type="EMBL" id="GAI20833.1"/>
    </source>
</evidence>
<accession>X1LP02</accession>
<organism evidence="1">
    <name type="scientific">marine sediment metagenome</name>
    <dbReference type="NCBI Taxonomy" id="412755"/>
    <lineage>
        <taxon>unclassified sequences</taxon>
        <taxon>metagenomes</taxon>
        <taxon>ecological metagenomes</taxon>
    </lineage>
</organism>